<gene>
    <name evidence="2" type="ORF">A0U93_11165</name>
</gene>
<dbReference type="Gene3D" id="3.50.50.60">
    <property type="entry name" value="FAD/NAD(P)-binding domain"/>
    <property type="match status" value="1"/>
</dbReference>
<dbReference type="EMBL" id="CP014691">
    <property type="protein sequence ID" value="AQS88408.1"/>
    <property type="molecule type" value="Genomic_DNA"/>
</dbReference>
<dbReference type="KEGG" id="nch:A0U93_11165"/>
<name>A0A1U9KRG5_9PROT</name>
<organism evidence="2 3">
    <name type="scientific">Neoasaia chiangmaiensis</name>
    <dbReference type="NCBI Taxonomy" id="320497"/>
    <lineage>
        <taxon>Bacteria</taxon>
        <taxon>Pseudomonadati</taxon>
        <taxon>Pseudomonadota</taxon>
        <taxon>Alphaproteobacteria</taxon>
        <taxon>Acetobacterales</taxon>
        <taxon>Acetobacteraceae</taxon>
        <taxon>Neoasaia</taxon>
    </lineage>
</organism>
<dbReference type="STRING" id="320497.A0U93_11165"/>
<dbReference type="Pfam" id="PF13454">
    <property type="entry name" value="NAD_binding_9"/>
    <property type="match status" value="1"/>
</dbReference>
<protein>
    <recommendedName>
        <fullName evidence="1">FAD-dependent urate hydroxylase HpyO/Asp monooxygenase CreE-like FAD/NAD(P)-binding domain-containing protein</fullName>
    </recommendedName>
</protein>
<dbReference type="InterPro" id="IPR036188">
    <property type="entry name" value="FAD/NAD-bd_sf"/>
</dbReference>
<dbReference type="InterPro" id="IPR052189">
    <property type="entry name" value="L-asp_N-monooxygenase_NS-form"/>
</dbReference>
<dbReference type="SUPFAM" id="SSF51905">
    <property type="entry name" value="FAD/NAD(P)-binding domain"/>
    <property type="match status" value="1"/>
</dbReference>
<dbReference type="PANTHER" id="PTHR40254">
    <property type="entry name" value="BLR0577 PROTEIN"/>
    <property type="match status" value="1"/>
</dbReference>
<accession>A0A1U9KRG5</accession>
<dbReference type="OrthoDB" id="101972at2"/>
<dbReference type="AlphaFoldDB" id="A0A1U9KRG5"/>
<sequence>MLQDTVHEVPIAIIGCGASGTLLAWNLARRHGIRATVIDAARQPALGLAYATPCMSHLLNVRSSGMSAIDGEPDHFIDWLRRNIDPHSSPDDFAPRAIFGRYLSSLHNEAAPLHHHAEVLSCRADNGDYRLALSDGATLRARQVVLATGNFDPPPLPAVDPAAGRDGIYHHNAWDHAFYETVDPQAAIVLIGTGLTTVDVITRLRDAGHRGPLTALSRRGWFPTRHADTPLPKHDRPAVGSDALPTARAYLAAFRKTLKHGVALLPAIDSLRATSNDLWLRLPPTEQKRFRRHLQRRWDILRHRMAPSVADQIDAMRAAGRLRIVNGHVNRIAVHDGQACIVYRAGDRETTLLADHVVNCTGPDQNYRRVASPLFRDLMDCHLIAPGPLGNGLSCDAEGRLCDGMFAVGPARLGTLFESIAIPEIRAQTAALADRLARA</sequence>
<dbReference type="Proteomes" id="UP000188604">
    <property type="component" value="Chromosome"/>
</dbReference>
<proteinExistence type="predicted"/>
<keyword evidence="3" id="KW-1185">Reference proteome</keyword>
<feature type="domain" description="FAD-dependent urate hydroxylase HpyO/Asp monooxygenase CreE-like FAD/NAD(P)-binding" evidence="1">
    <location>
        <begin position="12"/>
        <end position="150"/>
    </location>
</feature>
<evidence type="ECO:0000259" key="1">
    <source>
        <dbReference type="Pfam" id="PF13454"/>
    </source>
</evidence>
<dbReference type="InterPro" id="IPR038732">
    <property type="entry name" value="HpyO/CreE_NAD-binding"/>
</dbReference>
<evidence type="ECO:0000313" key="2">
    <source>
        <dbReference type="EMBL" id="AQS88408.1"/>
    </source>
</evidence>
<dbReference type="PANTHER" id="PTHR40254:SF1">
    <property type="entry name" value="BLR0577 PROTEIN"/>
    <property type="match status" value="1"/>
</dbReference>
<evidence type="ECO:0000313" key="3">
    <source>
        <dbReference type="Proteomes" id="UP000188604"/>
    </source>
</evidence>
<reference evidence="2 3" key="1">
    <citation type="submission" date="2016-03" db="EMBL/GenBank/DDBJ databases">
        <title>Acetic acid bacteria sequencing.</title>
        <authorList>
            <person name="Brandt J."/>
            <person name="Jakob F."/>
            <person name="Vogel R.F."/>
        </authorList>
    </citation>
    <scope>NUCLEOTIDE SEQUENCE [LARGE SCALE GENOMIC DNA]</scope>
    <source>
        <strain evidence="2 3">NBRC 101099</strain>
    </source>
</reference>